<sequence>MGRAFEFRKARKMKRWSAMAKTFTRIGKDIVMAVKEGGPSPETNARLRAVIQNAKAANMPKDNVERAIKKASDKDTANYKETLFEGYAPHGIAVVVETATDNNNRTVANVRAAFNKCNGNLGTSGSVVFMFDHTCNFRINEETLKMDLEEFELEMIEFEVEEVFKDEDGIMIYAPFEQYGAIQKYLEENDLEILSSGFERIPTTTTKLTEEQQEEVEKLLEKLEEDDDVQNVYHSMEM</sequence>
<evidence type="ECO:0000259" key="8">
    <source>
        <dbReference type="Pfam" id="PF20772"/>
    </source>
</evidence>
<dbReference type="InterPro" id="IPR002876">
    <property type="entry name" value="Transcrip_reg_TACO1-like"/>
</dbReference>
<dbReference type="Gene3D" id="1.10.10.200">
    <property type="match status" value="1"/>
</dbReference>
<evidence type="ECO:0000256" key="5">
    <source>
        <dbReference type="ARBA" id="ARBA00023163"/>
    </source>
</evidence>
<dbReference type="NCBIfam" id="NF009044">
    <property type="entry name" value="PRK12378.1"/>
    <property type="match status" value="1"/>
</dbReference>
<dbReference type="AlphaFoldDB" id="A0A5S5DQV9"/>
<evidence type="ECO:0000256" key="1">
    <source>
        <dbReference type="ARBA" id="ARBA00008724"/>
    </source>
</evidence>
<evidence type="ECO:0000313" key="10">
    <source>
        <dbReference type="Proteomes" id="UP000323136"/>
    </source>
</evidence>
<accession>A0A5S5DQV9</accession>
<evidence type="ECO:0000256" key="2">
    <source>
        <dbReference type="ARBA" id="ARBA00022490"/>
    </source>
</evidence>
<evidence type="ECO:0000313" key="9">
    <source>
        <dbReference type="EMBL" id="TYP98115.1"/>
    </source>
</evidence>
<dbReference type="Pfam" id="PF01709">
    <property type="entry name" value="Transcrip_reg"/>
    <property type="match status" value="1"/>
</dbReference>
<dbReference type="PANTHER" id="PTHR12532">
    <property type="entry name" value="TRANSLATIONAL ACTIVATOR OF CYTOCHROME C OXIDASE 1"/>
    <property type="match status" value="1"/>
</dbReference>
<dbReference type="HAMAP" id="MF_00693">
    <property type="entry name" value="Transcrip_reg_TACO1"/>
    <property type="match status" value="1"/>
</dbReference>
<keyword evidence="10" id="KW-1185">Reference proteome</keyword>
<dbReference type="GO" id="GO:0003677">
    <property type="term" value="F:DNA binding"/>
    <property type="evidence" value="ECO:0007669"/>
    <property type="project" value="UniProtKB-UniRule"/>
</dbReference>
<dbReference type="GO" id="GO:0005829">
    <property type="term" value="C:cytosol"/>
    <property type="evidence" value="ECO:0007669"/>
    <property type="project" value="TreeGrafter"/>
</dbReference>
<comment type="similarity">
    <text evidence="1 6">Belongs to the TACO1 family.</text>
</comment>
<dbReference type="OrthoDB" id="9781053at2"/>
<evidence type="ECO:0000256" key="3">
    <source>
        <dbReference type="ARBA" id="ARBA00023015"/>
    </source>
</evidence>
<comment type="caution">
    <text evidence="9">The sequence shown here is derived from an EMBL/GenBank/DDBJ whole genome shotgun (WGS) entry which is preliminary data.</text>
</comment>
<reference evidence="9 10" key="1">
    <citation type="submission" date="2019-07" db="EMBL/GenBank/DDBJ databases">
        <title>Genomic Encyclopedia of Type Strains, Phase IV (KMG-IV): sequencing the most valuable type-strain genomes for metagenomic binning, comparative biology and taxonomic classification.</title>
        <authorList>
            <person name="Goeker M."/>
        </authorList>
    </citation>
    <scope>NUCLEOTIDE SEQUENCE [LARGE SCALE GENOMIC DNA]</scope>
    <source>
        <strain evidence="9 10">DSM 18961</strain>
    </source>
</reference>
<name>A0A5S5DQV9_9FLAO</name>
<dbReference type="RefSeq" id="WP_148870446.1">
    <property type="nucleotide sequence ID" value="NZ_VNIA01000003.1"/>
</dbReference>
<feature type="domain" description="TACO1/YebC-like N-terminal" evidence="8">
    <location>
        <begin position="4"/>
        <end position="73"/>
    </location>
</feature>
<dbReference type="InterPro" id="IPR049083">
    <property type="entry name" value="TACO1_YebC_N"/>
</dbReference>
<dbReference type="SUPFAM" id="SSF75625">
    <property type="entry name" value="YebC-like"/>
    <property type="match status" value="1"/>
</dbReference>
<dbReference type="Pfam" id="PF20772">
    <property type="entry name" value="TACO1_YebC_N"/>
    <property type="match status" value="1"/>
</dbReference>
<dbReference type="InterPro" id="IPR017856">
    <property type="entry name" value="Integrase-like_N"/>
</dbReference>
<evidence type="ECO:0000259" key="7">
    <source>
        <dbReference type="Pfam" id="PF01709"/>
    </source>
</evidence>
<dbReference type="FunFam" id="1.10.10.200:FF:000004">
    <property type="entry name" value="Probable transcriptional regulatory protein BSBG_02618"/>
    <property type="match status" value="1"/>
</dbReference>
<comment type="subcellular location">
    <subcellularLocation>
        <location evidence="6">Cytoplasm</location>
    </subcellularLocation>
</comment>
<dbReference type="InterPro" id="IPR026564">
    <property type="entry name" value="Transcrip_reg_TACO1-like_dom3"/>
</dbReference>
<dbReference type="GO" id="GO:0006355">
    <property type="term" value="P:regulation of DNA-templated transcription"/>
    <property type="evidence" value="ECO:0007669"/>
    <property type="project" value="UniProtKB-UniRule"/>
</dbReference>
<feature type="domain" description="TACO1/YebC-like second and third" evidence="7">
    <location>
        <begin position="79"/>
        <end position="235"/>
    </location>
</feature>
<protein>
    <recommendedName>
        <fullName evidence="6">Probable transcriptional regulatory protein C7447_103285</fullName>
    </recommendedName>
</protein>
<proteinExistence type="inferred from homology"/>
<evidence type="ECO:0000256" key="4">
    <source>
        <dbReference type="ARBA" id="ARBA00023125"/>
    </source>
</evidence>
<keyword evidence="4 6" id="KW-0238">DNA-binding</keyword>
<dbReference type="NCBIfam" id="NF001030">
    <property type="entry name" value="PRK00110.1"/>
    <property type="match status" value="1"/>
</dbReference>
<dbReference type="NCBIfam" id="TIGR01033">
    <property type="entry name" value="YebC/PmpR family DNA-binding transcriptional regulator"/>
    <property type="match status" value="1"/>
</dbReference>
<dbReference type="InterPro" id="IPR048300">
    <property type="entry name" value="TACO1_YebC-like_2nd/3rd_dom"/>
</dbReference>
<dbReference type="Proteomes" id="UP000323136">
    <property type="component" value="Unassembled WGS sequence"/>
</dbReference>
<dbReference type="PANTHER" id="PTHR12532:SF6">
    <property type="entry name" value="TRANSCRIPTIONAL REGULATORY PROTEIN YEBC-RELATED"/>
    <property type="match status" value="1"/>
</dbReference>
<gene>
    <name evidence="9" type="ORF">C7447_103285</name>
</gene>
<keyword evidence="3 6" id="KW-0805">Transcription regulation</keyword>
<keyword evidence="5 6" id="KW-0804">Transcription</keyword>
<evidence type="ECO:0000256" key="6">
    <source>
        <dbReference type="HAMAP-Rule" id="MF_00693"/>
    </source>
</evidence>
<keyword evidence="2 6" id="KW-0963">Cytoplasm</keyword>
<dbReference type="EMBL" id="VNIA01000003">
    <property type="protein sequence ID" value="TYP98115.1"/>
    <property type="molecule type" value="Genomic_DNA"/>
</dbReference>
<dbReference type="Gene3D" id="3.30.70.980">
    <property type="match status" value="2"/>
</dbReference>
<organism evidence="9 10">
    <name type="scientific">Tenacibaculum adriaticum</name>
    <dbReference type="NCBI Taxonomy" id="413713"/>
    <lineage>
        <taxon>Bacteria</taxon>
        <taxon>Pseudomonadati</taxon>
        <taxon>Bacteroidota</taxon>
        <taxon>Flavobacteriia</taxon>
        <taxon>Flavobacteriales</taxon>
        <taxon>Flavobacteriaceae</taxon>
        <taxon>Tenacibaculum</taxon>
    </lineage>
</organism>
<dbReference type="InterPro" id="IPR029072">
    <property type="entry name" value="YebC-like"/>
</dbReference>